<comment type="similarity">
    <text evidence="1">Belongs to the 2-hydroxycarboxylate transporter (2-HCT) (TC 2.A.24) family.</text>
</comment>
<protein>
    <submittedName>
        <fullName evidence="3">Citrate/malate transporter</fullName>
    </submittedName>
</protein>
<keyword evidence="1" id="KW-0769">Symport</keyword>
<gene>
    <name evidence="3" type="primary">cimH</name>
    <name evidence="3" type="ORF">MAMMFC1_01434</name>
</gene>
<keyword evidence="1 2" id="KW-0472">Membrane</keyword>
<organism evidence="3 4">
    <name type="scientific">Methylomusa anaerophila</name>
    <dbReference type="NCBI Taxonomy" id="1930071"/>
    <lineage>
        <taxon>Bacteria</taxon>
        <taxon>Bacillati</taxon>
        <taxon>Bacillota</taxon>
        <taxon>Negativicutes</taxon>
        <taxon>Selenomonadales</taxon>
        <taxon>Sporomusaceae</taxon>
        <taxon>Methylomusa</taxon>
    </lineage>
</organism>
<dbReference type="GO" id="GO:0005886">
    <property type="term" value="C:plasma membrane"/>
    <property type="evidence" value="ECO:0007669"/>
    <property type="project" value="UniProtKB-UniRule"/>
</dbReference>
<dbReference type="Proteomes" id="UP000276437">
    <property type="component" value="Chromosome"/>
</dbReference>
<dbReference type="OrthoDB" id="8584824at2"/>
<feature type="transmembrane region" description="Helical" evidence="2">
    <location>
        <begin position="52"/>
        <end position="71"/>
    </location>
</feature>
<dbReference type="AlphaFoldDB" id="A0A348AI75"/>
<keyword evidence="2" id="KW-0812">Transmembrane</keyword>
<evidence type="ECO:0000256" key="1">
    <source>
        <dbReference type="PIRNR" id="PIRNR005348"/>
    </source>
</evidence>
<reference evidence="3 4" key="1">
    <citation type="journal article" date="2018" name="Int. J. Syst. Evol. Microbiol.">
        <title>Methylomusa anaerophila gen. nov., sp. nov., an anaerobic methanol-utilizing bacterium isolated from a microbial fuel cell.</title>
        <authorList>
            <person name="Amano N."/>
            <person name="Yamamuro A."/>
            <person name="Miyahara M."/>
            <person name="Kouzuma A."/>
            <person name="Abe T."/>
            <person name="Watanabe K."/>
        </authorList>
    </citation>
    <scope>NUCLEOTIDE SEQUENCE [LARGE SCALE GENOMIC DNA]</scope>
    <source>
        <strain evidence="3 4">MMFC1</strain>
    </source>
</reference>
<dbReference type="RefSeq" id="WP_126307691.1">
    <property type="nucleotide sequence ID" value="NZ_AP018449.1"/>
</dbReference>
<feature type="transmembrane region" description="Helical" evidence="2">
    <location>
        <begin position="353"/>
        <end position="379"/>
    </location>
</feature>
<feature type="transmembrane region" description="Helical" evidence="2">
    <location>
        <begin position="325"/>
        <end position="347"/>
    </location>
</feature>
<evidence type="ECO:0000256" key="2">
    <source>
        <dbReference type="SAM" id="Phobius"/>
    </source>
</evidence>
<feature type="transmembrane region" description="Helical" evidence="2">
    <location>
        <begin position="212"/>
        <end position="234"/>
    </location>
</feature>
<feature type="transmembrane region" description="Helical" evidence="2">
    <location>
        <begin position="83"/>
        <end position="100"/>
    </location>
</feature>
<feature type="transmembrane region" description="Helical" evidence="2">
    <location>
        <begin position="20"/>
        <end position="45"/>
    </location>
</feature>
<dbReference type="PIRSF" id="PIRSF005348">
    <property type="entry name" value="YxkH"/>
    <property type="match status" value="1"/>
</dbReference>
<feature type="transmembrane region" description="Helical" evidence="2">
    <location>
        <begin position="271"/>
        <end position="288"/>
    </location>
</feature>
<evidence type="ECO:0000313" key="3">
    <source>
        <dbReference type="EMBL" id="BBB90773.1"/>
    </source>
</evidence>
<evidence type="ECO:0000313" key="4">
    <source>
        <dbReference type="Proteomes" id="UP000276437"/>
    </source>
</evidence>
<dbReference type="PANTHER" id="PTHR40033">
    <property type="entry name" value="NA(+)-MALATE SYMPORTER"/>
    <property type="match status" value="1"/>
</dbReference>
<dbReference type="InterPro" id="IPR004679">
    <property type="entry name" value="2-OHcarboxylate_transport"/>
</dbReference>
<dbReference type="PANTHER" id="PTHR40033:SF1">
    <property type="entry name" value="CITRATE-SODIUM SYMPORTER"/>
    <property type="match status" value="1"/>
</dbReference>
<sequence>MSTLKVKNLHQEIPASTDMFSQIISLKVGVVPLPLYLVLATVIFAASVYNRLPADMIGGFAIIMIMGVLLGDIGQKIPVLKDIGGPAILSILVPSIMVFYELINPAAMKSITALMKGSNFLYLYISCLVAGSILGMNRKVLIQGFVRMFIPLVVGTIAAITAGLLAGLLFGYSIHRTFFYIVIPIVGGGIGEGILPLSLAYAEILQQPQENFIPQLIPAAMLGNIVAIISAGFLKRLGEKRSELTGNGMLIKTGDDQEFLATQSGDKPIEFPLMGAGLLIACSFFIFGNLANQFIAIPGAIIMIFTAAIVKYSKIMPARMEQGAYHMYRFISSTLTWPLLVGLGVLYTPWKDVIAAITPAYIAICASTVLAMITSGFFIGKYLNMYPIESAIVTGCHSGLGGTGDVAILSASNRMELMPFAQVSTRIGGACMIVTATLLMKLWH</sequence>
<name>A0A348AI75_9FIRM</name>
<accession>A0A348AI75</accession>
<feature type="transmembrane region" description="Helical" evidence="2">
    <location>
        <begin position="178"/>
        <end position="200"/>
    </location>
</feature>
<dbReference type="GO" id="GO:0008514">
    <property type="term" value="F:organic anion transmembrane transporter activity"/>
    <property type="evidence" value="ECO:0007669"/>
    <property type="project" value="InterPro"/>
</dbReference>
<proteinExistence type="inferred from homology"/>
<dbReference type="Pfam" id="PF03390">
    <property type="entry name" value="2HCT"/>
    <property type="match status" value="1"/>
</dbReference>
<dbReference type="KEGG" id="mana:MAMMFC1_01434"/>
<feature type="transmembrane region" description="Helical" evidence="2">
    <location>
        <begin position="120"/>
        <end position="136"/>
    </location>
</feature>
<keyword evidence="4" id="KW-1185">Reference proteome</keyword>
<dbReference type="EMBL" id="AP018449">
    <property type="protein sequence ID" value="BBB90773.1"/>
    <property type="molecule type" value="Genomic_DNA"/>
</dbReference>
<keyword evidence="1" id="KW-0813">Transport</keyword>
<feature type="transmembrane region" description="Helical" evidence="2">
    <location>
        <begin position="294"/>
        <end position="313"/>
    </location>
</feature>
<dbReference type="GO" id="GO:0015293">
    <property type="term" value="F:symporter activity"/>
    <property type="evidence" value="ECO:0007669"/>
    <property type="project" value="UniProtKB-UniRule"/>
</dbReference>
<keyword evidence="2" id="KW-1133">Transmembrane helix</keyword>
<feature type="transmembrane region" description="Helical" evidence="2">
    <location>
        <begin position="148"/>
        <end position="171"/>
    </location>
</feature>